<reference evidence="1 2" key="1">
    <citation type="submission" date="2015-10" db="EMBL/GenBank/DDBJ databases">
        <title>Conservation of the essential genome among Caulobacter and Brevundimonas species.</title>
        <authorList>
            <person name="Scott D."/>
            <person name="Ely B."/>
        </authorList>
    </citation>
    <scope>NUCLEOTIDE SEQUENCE [LARGE SCALE GENOMIC DNA]</scope>
    <source>
        <strain evidence="1 2">CB4</strain>
    </source>
</reference>
<dbReference type="EMBL" id="CP013002">
    <property type="protein sequence ID" value="ALL12537.1"/>
    <property type="molecule type" value="Genomic_DNA"/>
</dbReference>
<dbReference type="RefSeq" id="WP_062144446.1">
    <property type="nucleotide sequence ID" value="NZ_CP013002.1"/>
</dbReference>
<evidence type="ECO:0000313" key="2">
    <source>
        <dbReference type="Proteomes" id="UP000056905"/>
    </source>
</evidence>
<evidence type="ECO:0000313" key="1">
    <source>
        <dbReference type="EMBL" id="ALL12537.1"/>
    </source>
</evidence>
<sequence>MAVVQFPRPAKPGEIYHPVPEDLIEIISAVQVLGEPVTAGEIQIILTLRAVPICLNELNDHLNTHCSPQDVFDQQVIFRKISIKQQEY</sequence>
<organism evidence="1 2">
    <name type="scientific">Caulobacter henricii</name>
    <dbReference type="NCBI Taxonomy" id="69395"/>
    <lineage>
        <taxon>Bacteria</taxon>
        <taxon>Pseudomonadati</taxon>
        <taxon>Pseudomonadota</taxon>
        <taxon>Alphaproteobacteria</taxon>
        <taxon>Caulobacterales</taxon>
        <taxon>Caulobacteraceae</taxon>
        <taxon>Caulobacter</taxon>
    </lineage>
</organism>
<protein>
    <submittedName>
        <fullName evidence="1">Uncharacterized protein</fullName>
    </submittedName>
</protein>
<gene>
    <name evidence="1" type="ORF">AQ619_03740</name>
</gene>
<accession>A0A0P0NXR1</accession>
<name>A0A0P0NXR1_9CAUL</name>
<dbReference type="Proteomes" id="UP000056905">
    <property type="component" value="Chromosome"/>
</dbReference>
<dbReference type="AlphaFoldDB" id="A0A0P0NXR1"/>
<proteinExistence type="predicted"/>
<keyword evidence="2" id="KW-1185">Reference proteome</keyword>
<dbReference type="KEGG" id="chq:AQ619_03740"/>